<comment type="similarity">
    <text evidence="2">Belongs to the ATPase epsilon chain family.</text>
</comment>
<evidence type="ECO:0000256" key="1">
    <source>
        <dbReference type="ARBA" id="ARBA00004184"/>
    </source>
</evidence>
<dbReference type="EMBL" id="PFBG01000027">
    <property type="protein sequence ID" value="PIR85778.1"/>
    <property type="molecule type" value="Genomic_DNA"/>
</dbReference>
<evidence type="ECO:0000256" key="2">
    <source>
        <dbReference type="ARBA" id="ARBA00005712"/>
    </source>
</evidence>
<name>A0A2H0UHA3_9BACT</name>
<comment type="caution">
    <text evidence="8">The sequence shown here is derived from an EMBL/GenBank/DDBJ whole genome shotgun (WGS) entry which is preliminary data.</text>
</comment>
<dbReference type="InterPro" id="IPR036771">
    <property type="entry name" value="ATPsynth_dsu/esu_N"/>
</dbReference>
<dbReference type="SUPFAM" id="SSF51344">
    <property type="entry name" value="Epsilon subunit of F1F0-ATP synthase N-terminal domain"/>
    <property type="match status" value="1"/>
</dbReference>
<accession>A0A2H0UHA3</accession>
<dbReference type="Gene3D" id="2.60.15.10">
    <property type="entry name" value="F0F1 ATP synthase delta/epsilon subunit, N-terminal"/>
    <property type="match status" value="1"/>
</dbReference>
<gene>
    <name evidence="8" type="ORF">COU14_02545</name>
</gene>
<dbReference type="Pfam" id="PF02823">
    <property type="entry name" value="ATP-synt_DE_N"/>
    <property type="match status" value="1"/>
</dbReference>
<organism evidence="8 9">
    <name type="scientific">Candidatus Kaiserbacteria bacterium CG10_big_fil_rev_8_21_14_0_10_44_10</name>
    <dbReference type="NCBI Taxonomy" id="1974606"/>
    <lineage>
        <taxon>Bacteria</taxon>
        <taxon>Candidatus Kaiseribacteriota</taxon>
    </lineage>
</organism>
<keyword evidence="6" id="KW-0066">ATP synthesis</keyword>
<dbReference type="AlphaFoldDB" id="A0A2H0UHA3"/>
<evidence type="ECO:0000256" key="6">
    <source>
        <dbReference type="ARBA" id="ARBA00023196"/>
    </source>
</evidence>
<proteinExistence type="inferred from homology"/>
<protein>
    <recommendedName>
        <fullName evidence="7">ATP synthase F1 complex delta/epsilon subunit N-terminal domain-containing protein</fullName>
    </recommendedName>
</protein>
<keyword evidence="6" id="KW-0139">CF(1)</keyword>
<comment type="subcellular location">
    <subcellularLocation>
        <location evidence="1">Endomembrane system</location>
        <topology evidence="1">Peripheral membrane protein</topology>
    </subcellularLocation>
</comment>
<reference evidence="9" key="1">
    <citation type="submission" date="2017-09" db="EMBL/GenBank/DDBJ databases">
        <title>Depth-based differentiation of microbial function through sediment-hosted aquifers and enrichment of novel symbionts in the deep terrestrial subsurface.</title>
        <authorList>
            <person name="Probst A.J."/>
            <person name="Ladd B."/>
            <person name="Jarett J.K."/>
            <person name="Geller-Mcgrath D.E."/>
            <person name="Sieber C.M.K."/>
            <person name="Emerson J.B."/>
            <person name="Anantharaman K."/>
            <person name="Thomas B.C."/>
            <person name="Malmstrom R."/>
            <person name="Stieglmeier M."/>
            <person name="Klingl A."/>
            <person name="Woyke T."/>
            <person name="Ryan C.M."/>
            <person name="Banfield J.F."/>
        </authorList>
    </citation>
    <scope>NUCLEOTIDE SEQUENCE [LARGE SCALE GENOMIC DNA]</scope>
</reference>
<dbReference type="GO" id="GO:0012505">
    <property type="term" value="C:endomembrane system"/>
    <property type="evidence" value="ECO:0007669"/>
    <property type="project" value="UniProtKB-SubCell"/>
</dbReference>
<dbReference type="GO" id="GO:0045259">
    <property type="term" value="C:proton-transporting ATP synthase complex"/>
    <property type="evidence" value="ECO:0007669"/>
    <property type="project" value="UniProtKB-KW"/>
</dbReference>
<evidence type="ECO:0000256" key="4">
    <source>
        <dbReference type="ARBA" id="ARBA00023065"/>
    </source>
</evidence>
<evidence type="ECO:0000256" key="3">
    <source>
        <dbReference type="ARBA" id="ARBA00022448"/>
    </source>
</evidence>
<evidence type="ECO:0000259" key="7">
    <source>
        <dbReference type="Pfam" id="PF02823"/>
    </source>
</evidence>
<dbReference type="GO" id="GO:0046933">
    <property type="term" value="F:proton-transporting ATP synthase activity, rotational mechanism"/>
    <property type="evidence" value="ECO:0007669"/>
    <property type="project" value="InterPro"/>
</dbReference>
<dbReference type="InterPro" id="IPR001469">
    <property type="entry name" value="ATP_synth_F1_dsu/esu"/>
</dbReference>
<evidence type="ECO:0000313" key="8">
    <source>
        <dbReference type="EMBL" id="PIR85778.1"/>
    </source>
</evidence>
<dbReference type="CDD" id="cd12152">
    <property type="entry name" value="F1-ATPase_delta"/>
    <property type="match status" value="1"/>
</dbReference>
<feature type="domain" description="ATP synthase F1 complex delta/epsilon subunit N-terminal" evidence="7">
    <location>
        <begin position="4"/>
        <end position="79"/>
    </location>
</feature>
<dbReference type="InterPro" id="IPR020546">
    <property type="entry name" value="ATP_synth_F1_dsu/esu_N"/>
</dbReference>
<sequence>MKLLNLTISRVDLPVFDGEVVSVTVPGTAGEMTLLANHSAIISPLKEGTILIKKESGEDESVSITSGTLEMSDNHATILI</sequence>
<evidence type="ECO:0000256" key="5">
    <source>
        <dbReference type="ARBA" id="ARBA00023136"/>
    </source>
</evidence>
<dbReference type="Proteomes" id="UP000229612">
    <property type="component" value="Unassembled WGS sequence"/>
</dbReference>
<keyword evidence="4" id="KW-0406">Ion transport</keyword>
<evidence type="ECO:0000313" key="9">
    <source>
        <dbReference type="Proteomes" id="UP000229612"/>
    </source>
</evidence>
<keyword evidence="3" id="KW-0813">Transport</keyword>
<keyword evidence="5" id="KW-0472">Membrane</keyword>